<evidence type="ECO:0000313" key="1">
    <source>
        <dbReference type="EMBL" id="MBX72013.1"/>
    </source>
</evidence>
<accession>A0A2P2QYG8</accession>
<proteinExistence type="predicted"/>
<organism evidence="1">
    <name type="scientific">Rhizophora mucronata</name>
    <name type="common">Asiatic mangrove</name>
    <dbReference type="NCBI Taxonomy" id="61149"/>
    <lineage>
        <taxon>Eukaryota</taxon>
        <taxon>Viridiplantae</taxon>
        <taxon>Streptophyta</taxon>
        <taxon>Embryophyta</taxon>
        <taxon>Tracheophyta</taxon>
        <taxon>Spermatophyta</taxon>
        <taxon>Magnoliopsida</taxon>
        <taxon>eudicotyledons</taxon>
        <taxon>Gunneridae</taxon>
        <taxon>Pentapetalae</taxon>
        <taxon>rosids</taxon>
        <taxon>fabids</taxon>
        <taxon>Malpighiales</taxon>
        <taxon>Rhizophoraceae</taxon>
        <taxon>Rhizophora</taxon>
    </lineage>
</organism>
<sequence length="18" mass="2031">MLEGCYRGNGSTNKTRFP</sequence>
<dbReference type="EMBL" id="GGEC01091529">
    <property type="protein sequence ID" value="MBX72013.1"/>
    <property type="molecule type" value="Transcribed_RNA"/>
</dbReference>
<name>A0A2P2QYG8_RHIMU</name>
<reference evidence="1" key="1">
    <citation type="submission" date="2018-02" db="EMBL/GenBank/DDBJ databases">
        <title>Rhizophora mucronata_Transcriptome.</title>
        <authorList>
            <person name="Meera S.P."/>
            <person name="Sreeshan A."/>
            <person name="Augustine A."/>
        </authorList>
    </citation>
    <scope>NUCLEOTIDE SEQUENCE</scope>
    <source>
        <tissue evidence="1">Leaf</tissue>
    </source>
</reference>
<dbReference type="AlphaFoldDB" id="A0A2P2QYG8"/>
<protein>
    <submittedName>
        <fullName evidence="1">Uncharacterized protein</fullName>
    </submittedName>
</protein>